<evidence type="ECO:0000259" key="1">
    <source>
        <dbReference type="Pfam" id="PF14238"/>
    </source>
</evidence>
<gene>
    <name evidence="2" type="ORF">LuPra_00646</name>
</gene>
<feature type="domain" description="DUF4340" evidence="1">
    <location>
        <begin position="206"/>
        <end position="383"/>
    </location>
</feature>
<proteinExistence type="predicted"/>
<dbReference type="STRING" id="1855912.LuPra_00646"/>
<reference evidence="2 3" key="1">
    <citation type="journal article" date="2016" name="Genome Announc.">
        <title>First Complete Genome Sequence of a Subdivision 6 Acidobacterium Strain.</title>
        <authorList>
            <person name="Huang S."/>
            <person name="Vieira S."/>
            <person name="Bunk B."/>
            <person name="Riedel T."/>
            <person name="Sproer C."/>
            <person name="Overmann J."/>
        </authorList>
    </citation>
    <scope>NUCLEOTIDE SEQUENCE [LARGE SCALE GENOMIC DNA]</scope>
    <source>
        <strain evidence="3">DSM 100886 HEG_-6_39</strain>
    </source>
</reference>
<evidence type="ECO:0000313" key="2">
    <source>
        <dbReference type="EMBL" id="AMY07473.1"/>
    </source>
</evidence>
<dbReference type="Proteomes" id="UP000076079">
    <property type="component" value="Chromosome"/>
</dbReference>
<sequence length="457" mass="48311" precursor="true">MKRGRSTLLLLTLAAALGAYIWFVEMKREPAGDEPKSEKVFTSLEADTIEALTLTASNGDVTTLQKQGVGWKIEKPVQVAADASEVSGVTSNLATLDLTRVIDEKPRSLDAFGLDSPRLKLTFTAAGKPRTLLLGAKTATGGDTYAKLDDAARVFTVPSWLEQSLDKTTFQLRNKAIVGVDREAVDHLAIIGAPGTIELKKDGSEWRLVQPLQGRADGGEVGSLLTRLSSGQMQAIVAEQPATLDAYGLHPPRTTVTATGSGKTLAQVFVGSASGDAAVHMRDASRSMVFTVEKALADDLQRPAAAYRAKDVFSFRMFNLSRLVVMRGDTSRTFEKKKSGTGANATDTWTQTAPADSSVKAATIDDLASRLSTMRAESWADAPTASTPVISVVATFDGDKQERVSIVQAAGEMYALRDGEPGAARLTAPAVTDVIGLLEPAKPASAPPPATAPGKTP</sequence>
<dbReference type="Pfam" id="PF14238">
    <property type="entry name" value="DUF4340"/>
    <property type="match status" value="1"/>
</dbReference>
<accession>A0A143PGU8</accession>
<dbReference type="OrthoDB" id="240578at2"/>
<dbReference type="RefSeq" id="WP_110169419.1">
    <property type="nucleotide sequence ID" value="NZ_CP015136.1"/>
</dbReference>
<evidence type="ECO:0000313" key="3">
    <source>
        <dbReference type="Proteomes" id="UP000076079"/>
    </source>
</evidence>
<protein>
    <recommendedName>
        <fullName evidence="1">DUF4340 domain-containing protein</fullName>
    </recommendedName>
</protein>
<name>A0A143PGU8_LUTPR</name>
<dbReference type="InterPro" id="IPR025641">
    <property type="entry name" value="DUF4340"/>
</dbReference>
<dbReference type="EMBL" id="CP015136">
    <property type="protein sequence ID" value="AMY07473.1"/>
    <property type="molecule type" value="Genomic_DNA"/>
</dbReference>
<dbReference type="AlphaFoldDB" id="A0A143PGU8"/>
<reference evidence="3" key="2">
    <citation type="submission" date="2016-04" db="EMBL/GenBank/DDBJ databases">
        <title>First Complete Genome Sequence of a Subdivision 6 Acidobacterium.</title>
        <authorList>
            <person name="Huang S."/>
            <person name="Vieira S."/>
            <person name="Bunk B."/>
            <person name="Riedel T."/>
            <person name="Sproeer C."/>
            <person name="Overmann J."/>
        </authorList>
    </citation>
    <scope>NUCLEOTIDE SEQUENCE [LARGE SCALE GENOMIC DNA]</scope>
    <source>
        <strain evidence="3">DSM 100886 HEG_-6_39</strain>
    </source>
</reference>
<keyword evidence="3" id="KW-1185">Reference proteome</keyword>
<organism evidence="2 3">
    <name type="scientific">Luteitalea pratensis</name>
    <dbReference type="NCBI Taxonomy" id="1855912"/>
    <lineage>
        <taxon>Bacteria</taxon>
        <taxon>Pseudomonadati</taxon>
        <taxon>Acidobacteriota</taxon>
        <taxon>Vicinamibacteria</taxon>
        <taxon>Vicinamibacterales</taxon>
        <taxon>Vicinamibacteraceae</taxon>
        <taxon>Luteitalea</taxon>
    </lineage>
</organism>
<dbReference type="KEGG" id="abac:LuPra_00646"/>